<proteinExistence type="predicted"/>
<sequence length="295" mass="33603">MLFCINITWCHHFETILSGNRKGPSPLDEFDISRPVKPRAAATRTVLHDTTKGLGDLEESKEHGDDADKDCLLRFPLKSSISSVKTSSTSSKSLSNGYLTIVTTRKPAKCGYQNTKKYKPSSSYRRARLYPIQEVDEDNLEDQQTELTNPYIKNPQLLPKPVLCRKTNRNVQDHRTPAWQDFPKHTMPAVGLREGYPMKLEGGYHHPAYHQNYHHPYHHPSMMPPPYPAYPDPAMMMMIPMPPPHFAFPLMVGEPAQQPRGPPRISSSCSNRNIIHHNFPIRVDQAQLCPWSSTK</sequence>
<gene>
    <name evidence="1" type="ORF">APAL1065_LOCUS856</name>
</gene>
<evidence type="ECO:0000313" key="1">
    <source>
        <dbReference type="EMBL" id="CAD9941123.1"/>
    </source>
</evidence>
<dbReference type="AlphaFoldDB" id="A0A7S2V838"/>
<reference evidence="1" key="1">
    <citation type="submission" date="2021-01" db="EMBL/GenBank/DDBJ databases">
        <authorList>
            <person name="Corre E."/>
            <person name="Pelletier E."/>
            <person name="Niang G."/>
            <person name="Scheremetjew M."/>
            <person name="Finn R."/>
            <person name="Kale V."/>
            <person name="Holt S."/>
            <person name="Cochrane G."/>
            <person name="Meng A."/>
            <person name="Brown T."/>
            <person name="Cohen L."/>
        </authorList>
    </citation>
    <scope>NUCLEOTIDE SEQUENCE</scope>
    <source>
        <strain evidence="1">CCMP125</strain>
    </source>
</reference>
<dbReference type="EMBL" id="HBHT01001353">
    <property type="protein sequence ID" value="CAD9941123.1"/>
    <property type="molecule type" value="Transcribed_RNA"/>
</dbReference>
<accession>A0A7S2V838</accession>
<protein>
    <submittedName>
        <fullName evidence="1">Uncharacterized protein</fullName>
    </submittedName>
</protein>
<name>A0A7S2V838_9STRA</name>
<organism evidence="1">
    <name type="scientific">Entomoneis paludosa</name>
    <dbReference type="NCBI Taxonomy" id="265537"/>
    <lineage>
        <taxon>Eukaryota</taxon>
        <taxon>Sar</taxon>
        <taxon>Stramenopiles</taxon>
        <taxon>Ochrophyta</taxon>
        <taxon>Bacillariophyta</taxon>
        <taxon>Bacillariophyceae</taxon>
        <taxon>Bacillariophycidae</taxon>
        <taxon>Entomoneidaceae</taxon>
        <taxon>Entomoneis</taxon>
    </lineage>
</organism>